<evidence type="ECO:0000256" key="1">
    <source>
        <dbReference type="SAM" id="Phobius"/>
    </source>
</evidence>
<keyword evidence="1" id="KW-0472">Membrane</keyword>
<protein>
    <submittedName>
        <fullName evidence="2">Uncharacterized protein</fullName>
    </submittedName>
</protein>
<evidence type="ECO:0000313" key="2">
    <source>
        <dbReference type="EMBL" id="RXT17826.1"/>
    </source>
</evidence>
<name>A0A4Q1THJ4_RHILE</name>
<dbReference type="Proteomes" id="UP000290767">
    <property type="component" value="Unassembled WGS sequence"/>
</dbReference>
<organism evidence="2 3">
    <name type="scientific">Rhizobium leguminosarum</name>
    <dbReference type="NCBI Taxonomy" id="384"/>
    <lineage>
        <taxon>Bacteria</taxon>
        <taxon>Pseudomonadati</taxon>
        <taxon>Pseudomonadota</taxon>
        <taxon>Alphaproteobacteria</taxon>
        <taxon>Hyphomicrobiales</taxon>
        <taxon>Rhizobiaceae</taxon>
        <taxon>Rhizobium/Agrobacterium group</taxon>
        <taxon>Rhizobium</taxon>
    </lineage>
</organism>
<gene>
    <name evidence="2" type="ORF">B5P46_28705</name>
</gene>
<feature type="transmembrane region" description="Helical" evidence="1">
    <location>
        <begin position="100"/>
        <end position="120"/>
    </location>
</feature>
<keyword evidence="1" id="KW-0812">Transmembrane</keyword>
<feature type="transmembrane region" description="Helical" evidence="1">
    <location>
        <begin position="132"/>
        <end position="154"/>
    </location>
</feature>
<feature type="transmembrane region" description="Helical" evidence="1">
    <location>
        <begin position="174"/>
        <end position="192"/>
    </location>
</feature>
<proteinExistence type="predicted"/>
<dbReference type="EMBL" id="MZMU01000022">
    <property type="protein sequence ID" value="RXT17826.1"/>
    <property type="molecule type" value="Genomic_DNA"/>
</dbReference>
<dbReference type="AlphaFoldDB" id="A0A4Q1THJ4"/>
<reference evidence="2 3" key="1">
    <citation type="submission" date="2017-03" db="EMBL/GenBank/DDBJ databases">
        <authorList>
            <person name="Safronova V.I."/>
            <person name="Sazanova A.L."/>
            <person name="Chirak E.R."/>
        </authorList>
    </citation>
    <scope>NUCLEOTIDE SEQUENCE [LARGE SCALE GENOMIC DNA]</scope>
    <source>
        <strain evidence="2 3">Tri-43</strain>
    </source>
</reference>
<comment type="caution">
    <text evidence="2">The sequence shown here is derived from an EMBL/GenBank/DDBJ whole genome shotgun (WGS) entry which is preliminary data.</text>
</comment>
<feature type="transmembrane region" description="Helical" evidence="1">
    <location>
        <begin position="26"/>
        <end position="49"/>
    </location>
</feature>
<accession>A0A4Q1THJ4</accession>
<keyword evidence="1" id="KW-1133">Transmembrane helix</keyword>
<sequence>MVTKFLLGLSIALARALFQTFNGVVIATAFSWMLVGIGGLVGIGLQIIFDRFGLKLFTGLGLAFFFIFFLLSILALVLMFIGRFIHAAEDVDVSDQAFDILFMGYGMFATLVIMQIYSYHKFDGSIFTQRNIGLLDIVWYVLHLTFLGFIPDVLQYSPLSPSLSAVGIMKVVEFILKIIMAATVISGTFRYLDARHKIVIFPF</sequence>
<evidence type="ECO:0000313" key="3">
    <source>
        <dbReference type="Proteomes" id="UP000290767"/>
    </source>
</evidence>
<feature type="transmembrane region" description="Helical" evidence="1">
    <location>
        <begin position="56"/>
        <end position="80"/>
    </location>
</feature>